<dbReference type="PANTHER" id="PTHR23155">
    <property type="entry name" value="DISEASE RESISTANCE PROTEIN RP"/>
    <property type="match status" value="1"/>
</dbReference>
<reference evidence="14" key="1">
    <citation type="journal article" date="2014" name="Science">
        <title>The coffee genome provides insight into the convergent evolution of caffeine biosynthesis.</title>
        <authorList>
            <person name="Denoeud F."/>
            <person name="Carretero-Paulet L."/>
            <person name="Dereeper A."/>
            <person name="Droc G."/>
            <person name="Guyot R."/>
            <person name="Pietrella M."/>
            <person name="Zheng C."/>
            <person name="Alberti A."/>
            <person name="Anthony F."/>
            <person name="Aprea G."/>
            <person name="Aury J.M."/>
            <person name="Bento P."/>
            <person name="Bernard M."/>
            <person name="Bocs S."/>
            <person name="Campa C."/>
            <person name="Cenci A."/>
            <person name="Combes M.C."/>
            <person name="Crouzillat D."/>
            <person name="Da Silva C."/>
            <person name="Daddiego L."/>
            <person name="De Bellis F."/>
            <person name="Dussert S."/>
            <person name="Garsmeur O."/>
            <person name="Gayraud T."/>
            <person name="Guignon V."/>
            <person name="Jahn K."/>
            <person name="Jamilloux V."/>
            <person name="Joet T."/>
            <person name="Labadie K."/>
            <person name="Lan T."/>
            <person name="Leclercq J."/>
            <person name="Lepelley M."/>
            <person name="Leroy T."/>
            <person name="Li L.T."/>
            <person name="Librado P."/>
            <person name="Lopez L."/>
            <person name="Munoz A."/>
            <person name="Noel B."/>
            <person name="Pallavicini A."/>
            <person name="Perrotta G."/>
            <person name="Poncet V."/>
            <person name="Pot D."/>
            <person name="Priyono X."/>
            <person name="Rigoreau M."/>
            <person name="Rouard M."/>
            <person name="Rozas J."/>
            <person name="Tranchant-Dubreuil C."/>
            <person name="VanBuren R."/>
            <person name="Zhang Q."/>
            <person name="Andrade A.C."/>
            <person name="Argout X."/>
            <person name="Bertrand B."/>
            <person name="de Kochko A."/>
            <person name="Graziosi G."/>
            <person name="Henry R.J."/>
            <person name="Jayarama X."/>
            <person name="Ming R."/>
            <person name="Nagai C."/>
            <person name="Rounsley S."/>
            <person name="Sankoff D."/>
            <person name="Giuliano G."/>
            <person name="Albert V.A."/>
            <person name="Wincker P."/>
            <person name="Lashermes P."/>
        </authorList>
    </citation>
    <scope>NUCLEOTIDE SEQUENCE [LARGE SCALE GENOMIC DNA]</scope>
    <source>
        <strain evidence="14">cv. DH200-94</strain>
    </source>
</reference>
<dbReference type="GO" id="GO:0009626">
    <property type="term" value="P:plant-type hypersensitive response"/>
    <property type="evidence" value="ECO:0007669"/>
    <property type="project" value="UniProtKB-KW"/>
</dbReference>
<keyword evidence="8" id="KW-0547">Nucleotide-binding</keyword>
<keyword evidence="10" id="KW-0067">ATP-binding</keyword>
<dbReference type="InterPro" id="IPR042197">
    <property type="entry name" value="Apaf_helical"/>
</dbReference>
<dbReference type="SUPFAM" id="SSF52540">
    <property type="entry name" value="P-loop containing nucleoside triphosphate hydrolases"/>
    <property type="match status" value="1"/>
</dbReference>
<sequence length="514" mass="59050">MAGIGKTTLANKVYNDPEIVSYFHVRACCCVSQVYTKRDLLLEILGHIIELTDNILVKPDEDLELLLSQKLRRNRYLVFMDDIWGIEAWSQLQNSFPDDKNGSRVLITSRLQDVVSKVTDESHLLNLRPLSDDESWELLRRKTVFEEGCPEALLEIGKEIARKCKGLPLSVVVAAGFLKAKNMTPKFWKEISDSINSLKDNDPQKRCMDILELSYNHLPDYLKSCFLYCGAFEGDKEIPVWKLLWPWMAEGFVQESDLKSLEDLADDYLKDLIGRSLLMVARRRSNGRVKACRIHDMVRTLCVLKAKKENFFDFDDFDRSNSVTYEEYRLSFSVSRKLFLTSKPSGTNVRSLLFFATTDMDPRCLYDASFIFRNFKLLKVLDLVLHQIVSDSRIMLLLQLRFLSVAGYMGSIPSSLAKLQHLETFIVKGWKGKVLLPITFWTMTRLRHVHVDDHAVFTMPNEKVGGSSELINLVSLSTPSLSFGDTKEIVRRLPNLKKLSCIFPKLRNHSTKLL</sequence>
<evidence type="ECO:0000259" key="11">
    <source>
        <dbReference type="Pfam" id="PF00931"/>
    </source>
</evidence>
<evidence type="ECO:0000256" key="10">
    <source>
        <dbReference type="ARBA" id="ARBA00022840"/>
    </source>
</evidence>
<dbReference type="EMBL" id="HG739100">
    <property type="protein sequence ID" value="CDP05439.1"/>
    <property type="molecule type" value="Genomic_DNA"/>
</dbReference>
<dbReference type="InterPro" id="IPR058922">
    <property type="entry name" value="WHD_DRP"/>
</dbReference>
<evidence type="ECO:0000256" key="2">
    <source>
        <dbReference type="ARBA" id="ARBA00004496"/>
    </source>
</evidence>
<dbReference type="InterPro" id="IPR044974">
    <property type="entry name" value="Disease_R_plants"/>
</dbReference>
<dbReference type="InterPro" id="IPR032675">
    <property type="entry name" value="LRR_dom_sf"/>
</dbReference>
<keyword evidence="14" id="KW-1185">Reference proteome</keyword>
<comment type="function">
    <text evidence="1">Confers resistance to late blight (Phytophthora infestans) races carrying the avirulence gene Avr1. Resistance proteins guard the plant against pathogens that contain an appropriate avirulence protein via an indirect interaction with this avirulence protein. That triggers a defense system including the hypersensitive response, which restricts the pathogen growth.</text>
</comment>
<dbReference type="Gene3D" id="1.10.10.10">
    <property type="entry name" value="Winged helix-like DNA-binding domain superfamily/Winged helix DNA-binding domain"/>
    <property type="match status" value="1"/>
</dbReference>
<gene>
    <name evidence="13" type="ORF">GSCOC_T00020487001</name>
</gene>
<dbReference type="InterPro" id="IPR036388">
    <property type="entry name" value="WH-like_DNA-bd_sf"/>
</dbReference>
<evidence type="ECO:0000313" key="14">
    <source>
        <dbReference type="Proteomes" id="UP000295252"/>
    </source>
</evidence>
<dbReference type="Gene3D" id="3.80.10.10">
    <property type="entry name" value="Ribonuclease Inhibitor"/>
    <property type="match status" value="1"/>
</dbReference>
<comment type="subcellular location">
    <subcellularLocation>
        <location evidence="2">Cytoplasm</location>
    </subcellularLocation>
</comment>
<organism evidence="13 14">
    <name type="scientific">Coffea canephora</name>
    <name type="common">Robusta coffee</name>
    <dbReference type="NCBI Taxonomy" id="49390"/>
    <lineage>
        <taxon>Eukaryota</taxon>
        <taxon>Viridiplantae</taxon>
        <taxon>Streptophyta</taxon>
        <taxon>Embryophyta</taxon>
        <taxon>Tracheophyta</taxon>
        <taxon>Spermatophyta</taxon>
        <taxon>Magnoliopsida</taxon>
        <taxon>eudicotyledons</taxon>
        <taxon>Gunneridae</taxon>
        <taxon>Pentapetalae</taxon>
        <taxon>asterids</taxon>
        <taxon>lamiids</taxon>
        <taxon>Gentianales</taxon>
        <taxon>Rubiaceae</taxon>
        <taxon>Ixoroideae</taxon>
        <taxon>Gardenieae complex</taxon>
        <taxon>Bertiereae - Coffeeae clade</taxon>
        <taxon>Coffeeae</taxon>
        <taxon>Coffea</taxon>
    </lineage>
</organism>
<dbReference type="InParanoid" id="A0A068UB55"/>
<dbReference type="GO" id="GO:0005737">
    <property type="term" value="C:cytoplasm"/>
    <property type="evidence" value="ECO:0007669"/>
    <property type="project" value="UniProtKB-SubCell"/>
</dbReference>
<keyword evidence="5" id="KW-0433">Leucine-rich repeat</keyword>
<keyword evidence="6" id="KW-0381">Hypersensitive response</keyword>
<dbReference type="Gramene" id="CDP05439">
    <property type="protein sequence ID" value="CDP05439"/>
    <property type="gene ID" value="GSCOC_T00020487001"/>
</dbReference>
<feature type="domain" description="NB-ARC" evidence="11">
    <location>
        <begin position="1"/>
        <end position="143"/>
    </location>
</feature>
<proteinExistence type="inferred from homology"/>
<evidence type="ECO:0000256" key="7">
    <source>
        <dbReference type="ARBA" id="ARBA00022737"/>
    </source>
</evidence>
<dbReference type="PhylomeDB" id="A0A068UB55"/>
<dbReference type="InterPro" id="IPR027417">
    <property type="entry name" value="P-loop_NTPase"/>
</dbReference>
<dbReference type="PANTHER" id="PTHR23155:SF1152">
    <property type="entry name" value="AAA+ ATPASE DOMAIN-CONTAINING PROTEIN"/>
    <property type="match status" value="1"/>
</dbReference>
<evidence type="ECO:0000256" key="4">
    <source>
        <dbReference type="ARBA" id="ARBA00022490"/>
    </source>
</evidence>
<dbReference type="InterPro" id="IPR018247">
    <property type="entry name" value="EF_Hand_1_Ca_BS"/>
</dbReference>
<feature type="domain" description="Disease resistance protein winged helix" evidence="12">
    <location>
        <begin position="232"/>
        <end position="301"/>
    </location>
</feature>
<keyword evidence="4" id="KW-0963">Cytoplasm</keyword>
<dbReference type="PROSITE" id="PS00018">
    <property type="entry name" value="EF_HAND_1"/>
    <property type="match status" value="1"/>
</dbReference>
<dbReference type="PRINTS" id="PR00364">
    <property type="entry name" value="DISEASERSIST"/>
</dbReference>
<evidence type="ECO:0000259" key="12">
    <source>
        <dbReference type="Pfam" id="PF23559"/>
    </source>
</evidence>
<dbReference type="AlphaFoldDB" id="A0A068UB55"/>
<keyword evidence="7" id="KW-0677">Repeat</keyword>
<comment type="similarity">
    <text evidence="3">Belongs to the disease resistance NB-LRR family.</text>
</comment>
<dbReference type="Pfam" id="PF00931">
    <property type="entry name" value="NB-ARC"/>
    <property type="match status" value="1"/>
</dbReference>
<dbReference type="Gene3D" id="3.40.50.300">
    <property type="entry name" value="P-loop containing nucleotide triphosphate hydrolases"/>
    <property type="match status" value="1"/>
</dbReference>
<evidence type="ECO:0000256" key="8">
    <source>
        <dbReference type="ARBA" id="ARBA00022741"/>
    </source>
</evidence>
<dbReference type="GO" id="GO:0043531">
    <property type="term" value="F:ADP binding"/>
    <property type="evidence" value="ECO:0007669"/>
    <property type="project" value="InterPro"/>
</dbReference>
<dbReference type="GO" id="GO:0005524">
    <property type="term" value="F:ATP binding"/>
    <property type="evidence" value="ECO:0007669"/>
    <property type="project" value="UniProtKB-KW"/>
</dbReference>
<dbReference type="Proteomes" id="UP000295252">
    <property type="component" value="Chromosome III"/>
</dbReference>
<name>A0A068UB55_COFCA</name>
<evidence type="ECO:0000256" key="5">
    <source>
        <dbReference type="ARBA" id="ARBA00022614"/>
    </source>
</evidence>
<evidence type="ECO:0000256" key="3">
    <source>
        <dbReference type="ARBA" id="ARBA00008894"/>
    </source>
</evidence>
<dbReference type="OMA" id="WASEGFV"/>
<keyword evidence="9" id="KW-0611">Plant defense</keyword>
<evidence type="ECO:0000313" key="13">
    <source>
        <dbReference type="EMBL" id="CDP05439.1"/>
    </source>
</evidence>
<dbReference type="Gene3D" id="1.10.8.430">
    <property type="entry name" value="Helical domain of apoptotic protease-activating factors"/>
    <property type="match status" value="1"/>
</dbReference>
<dbReference type="InterPro" id="IPR002182">
    <property type="entry name" value="NB-ARC"/>
</dbReference>
<accession>A0A068UB55</accession>
<dbReference type="SUPFAM" id="SSF52058">
    <property type="entry name" value="L domain-like"/>
    <property type="match status" value="1"/>
</dbReference>
<evidence type="ECO:0000256" key="1">
    <source>
        <dbReference type="ARBA" id="ARBA00002074"/>
    </source>
</evidence>
<protein>
    <submittedName>
        <fullName evidence="13">Uncharacterized protein</fullName>
    </submittedName>
</protein>
<evidence type="ECO:0000256" key="6">
    <source>
        <dbReference type="ARBA" id="ARBA00022667"/>
    </source>
</evidence>
<evidence type="ECO:0000256" key="9">
    <source>
        <dbReference type="ARBA" id="ARBA00022821"/>
    </source>
</evidence>
<dbReference type="Pfam" id="PF23559">
    <property type="entry name" value="WHD_DRP"/>
    <property type="match status" value="1"/>
</dbReference>
<dbReference type="FunFam" id="1.10.10.10:FF:000322">
    <property type="entry name" value="Probable disease resistance protein At1g63360"/>
    <property type="match status" value="1"/>
</dbReference>